<dbReference type="InterPro" id="IPR051532">
    <property type="entry name" value="Ester_Hydrolysis_Enzymes"/>
</dbReference>
<dbReference type="GO" id="GO:0004622">
    <property type="term" value="F:phosphatidylcholine lysophospholipase activity"/>
    <property type="evidence" value="ECO:0007669"/>
    <property type="project" value="TreeGrafter"/>
</dbReference>
<keyword evidence="3" id="KW-1185">Reference proteome</keyword>
<dbReference type="CDD" id="cd04501">
    <property type="entry name" value="SGNH_hydrolase_like_4"/>
    <property type="match status" value="1"/>
</dbReference>
<organism evidence="2 3">
    <name type="scientific">Barnesiella intestinihominis YIT 11860</name>
    <dbReference type="NCBI Taxonomy" id="742726"/>
    <lineage>
        <taxon>Bacteria</taxon>
        <taxon>Pseudomonadati</taxon>
        <taxon>Bacteroidota</taxon>
        <taxon>Bacteroidia</taxon>
        <taxon>Bacteroidales</taxon>
        <taxon>Barnesiellaceae</taxon>
        <taxon>Barnesiella</taxon>
    </lineage>
</organism>
<gene>
    <name evidence="2" type="ORF">HMPREF9448_02186</name>
</gene>
<dbReference type="InterPro" id="IPR036514">
    <property type="entry name" value="SGNH_hydro_sf"/>
</dbReference>
<dbReference type="HOGENOM" id="CLU_051989_5_1_10"/>
<evidence type="ECO:0000313" key="3">
    <source>
        <dbReference type="Proteomes" id="UP000006044"/>
    </source>
</evidence>
<dbReference type="PANTHER" id="PTHR30383">
    <property type="entry name" value="THIOESTERASE 1/PROTEASE 1/LYSOPHOSPHOLIPASE L1"/>
    <property type="match status" value="1"/>
</dbReference>
<protein>
    <recommendedName>
        <fullName evidence="1">SGNH hydrolase-type esterase domain-containing protein</fullName>
    </recommendedName>
</protein>
<dbReference type="AlphaFoldDB" id="K0X574"/>
<evidence type="ECO:0000313" key="2">
    <source>
        <dbReference type="EMBL" id="EJZ62834.1"/>
    </source>
</evidence>
<name>K0X574_9BACT</name>
<dbReference type="SUPFAM" id="SSF52266">
    <property type="entry name" value="SGNH hydrolase"/>
    <property type="match status" value="1"/>
</dbReference>
<comment type="caution">
    <text evidence="2">The sequence shown here is derived from an EMBL/GenBank/DDBJ whole genome shotgun (WGS) entry which is preliminary data.</text>
</comment>
<dbReference type="EMBL" id="ADLE01000015">
    <property type="protein sequence ID" value="EJZ62834.1"/>
    <property type="molecule type" value="Genomic_DNA"/>
</dbReference>
<dbReference type="Proteomes" id="UP000006044">
    <property type="component" value="Unassembled WGS sequence"/>
</dbReference>
<sequence>MECSYFILNTMKLLSKLSLPFIFFTAILTLECAAQDWPNLNRYREANKAIMEMRKNDSEDARKNWVVFMGNSITQNWASLDPQFFSENDYIGRGISGQTSSQMLLRFRQDVIHLAPKAVVILAGTNDIAGNTGPTSIDMIMDNIKSMTELAQANHIKVVLCSVLPANRYGWSPEVQPADTIIALNELIKDYARSKRLVYVDFYTALVDEQKGLNPNYGRDSVHPNLDGYKVMEPLVVKGIKRALSRP</sequence>
<dbReference type="Gene3D" id="3.40.50.1110">
    <property type="entry name" value="SGNH hydrolase"/>
    <property type="match status" value="1"/>
</dbReference>
<dbReference type="PANTHER" id="PTHR30383:SF5">
    <property type="entry name" value="SGNH HYDROLASE-TYPE ESTERASE DOMAIN-CONTAINING PROTEIN"/>
    <property type="match status" value="1"/>
</dbReference>
<dbReference type="InterPro" id="IPR013830">
    <property type="entry name" value="SGNH_hydro"/>
</dbReference>
<accession>K0X574</accession>
<reference evidence="2 3" key="1">
    <citation type="submission" date="2012-08" db="EMBL/GenBank/DDBJ databases">
        <title>The Genome Sequence of Barnesiella intestinihominis YIT 11860.</title>
        <authorList>
            <consortium name="The Broad Institute Genome Sequencing Platform"/>
            <person name="Earl A."/>
            <person name="Ward D."/>
            <person name="Feldgarden M."/>
            <person name="Gevers D."/>
            <person name="Morotomi M."/>
            <person name="Walker B."/>
            <person name="Young S.K."/>
            <person name="Zeng Q."/>
            <person name="Gargeya S."/>
            <person name="Fitzgerald M."/>
            <person name="Haas B."/>
            <person name="Abouelleil A."/>
            <person name="Alvarado L."/>
            <person name="Arachchi H.M."/>
            <person name="Berlin A.M."/>
            <person name="Chapman S.B."/>
            <person name="Goldberg J."/>
            <person name="Griggs A."/>
            <person name="Gujja S."/>
            <person name="Hansen M."/>
            <person name="Howarth C."/>
            <person name="Imamovic A."/>
            <person name="Larimer J."/>
            <person name="McCowen C."/>
            <person name="Montmayeur A."/>
            <person name="Murphy C."/>
            <person name="Neiman D."/>
            <person name="Pearson M."/>
            <person name="Priest M."/>
            <person name="Roberts A."/>
            <person name="Saif S."/>
            <person name="Shea T."/>
            <person name="Sisk P."/>
            <person name="Sykes S."/>
            <person name="Wortman J."/>
            <person name="Nusbaum C."/>
            <person name="Birren B."/>
        </authorList>
    </citation>
    <scope>NUCLEOTIDE SEQUENCE [LARGE SCALE GENOMIC DNA]</scope>
    <source>
        <strain evidence="2 3">YIT 11860</strain>
    </source>
</reference>
<dbReference type="eggNOG" id="COG2755">
    <property type="taxonomic scope" value="Bacteria"/>
</dbReference>
<proteinExistence type="predicted"/>
<feature type="domain" description="SGNH hydrolase-type esterase" evidence="1">
    <location>
        <begin position="68"/>
        <end position="231"/>
    </location>
</feature>
<dbReference type="Pfam" id="PF13472">
    <property type="entry name" value="Lipase_GDSL_2"/>
    <property type="match status" value="1"/>
</dbReference>
<evidence type="ECO:0000259" key="1">
    <source>
        <dbReference type="Pfam" id="PF13472"/>
    </source>
</evidence>
<dbReference type="STRING" id="742726.HMPREF9448_02186"/>